<organism evidence="2 3">
    <name type="scientific">Coprinellus micaceus</name>
    <name type="common">Glistening ink-cap mushroom</name>
    <name type="synonym">Coprinus micaceus</name>
    <dbReference type="NCBI Taxonomy" id="71717"/>
    <lineage>
        <taxon>Eukaryota</taxon>
        <taxon>Fungi</taxon>
        <taxon>Dikarya</taxon>
        <taxon>Basidiomycota</taxon>
        <taxon>Agaricomycotina</taxon>
        <taxon>Agaricomycetes</taxon>
        <taxon>Agaricomycetidae</taxon>
        <taxon>Agaricales</taxon>
        <taxon>Agaricineae</taxon>
        <taxon>Psathyrellaceae</taxon>
        <taxon>Coprinellus</taxon>
    </lineage>
</organism>
<reference evidence="2 3" key="1">
    <citation type="journal article" date="2019" name="Nat. Ecol. Evol.">
        <title>Megaphylogeny resolves global patterns of mushroom evolution.</title>
        <authorList>
            <person name="Varga T."/>
            <person name="Krizsan K."/>
            <person name="Foldi C."/>
            <person name="Dima B."/>
            <person name="Sanchez-Garcia M."/>
            <person name="Sanchez-Ramirez S."/>
            <person name="Szollosi G.J."/>
            <person name="Szarkandi J.G."/>
            <person name="Papp V."/>
            <person name="Albert L."/>
            <person name="Andreopoulos W."/>
            <person name="Angelini C."/>
            <person name="Antonin V."/>
            <person name="Barry K.W."/>
            <person name="Bougher N.L."/>
            <person name="Buchanan P."/>
            <person name="Buyck B."/>
            <person name="Bense V."/>
            <person name="Catcheside P."/>
            <person name="Chovatia M."/>
            <person name="Cooper J."/>
            <person name="Damon W."/>
            <person name="Desjardin D."/>
            <person name="Finy P."/>
            <person name="Geml J."/>
            <person name="Haridas S."/>
            <person name="Hughes K."/>
            <person name="Justo A."/>
            <person name="Karasinski D."/>
            <person name="Kautmanova I."/>
            <person name="Kiss B."/>
            <person name="Kocsube S."/>
            <person name="Kotiranta H."/>
            <person name="LaButti K.M."/>
            <person name="Lechner B.E."/>
            <person name="Liimatainen K."/>
            <person name="Lipzen A."/>
            <person name="Lukacs Z."/>
            <person name="Mihaltcheva S."/>
            <person name="Morgado L.N."/>
            <person name="Niskanen T."/>
            <person name="Noordeloos M.E."/>
            <person name="Ohm R.A."/>
            <person name="Ortiz-Santana B."/>
            <person name="Ovrebo C."/>
            <person name="Racz N."/>
            <person name="Riley R."/>
            <person name="Savchenko A."/>
            <person name="Shiryaev A."/>
            <person name="Soop K."/>
            <person name="Spirin V."/>
            <person name="Szebenyi C."/>
            <person name="Tomsovsky M."/>
            <person name="Tulloss R.E."/>
            <person name="Uehling J."/>
            <person name="Grigoriev I.V."/>
            <person name="Vagvolgyi C."/>
            <person name="Papp T."/>
            <person name="Martin F.M."/>
            <person name="Miettinen O."/>
            <person name="Hibbett D.S."/>
            <person name="Nagy L.G."/>
        </authorList>
    </citation>
    <scope>NUCLEOTIDE SEQUENCE [LARGE SCALE GENOMIC DNA]</scope>
    <source>
        <strain evidence="2 3">FP101781</strain>
    </source>
</reference>
<gene>
    <name evidence="2" type="ORF">FA13DRAFT_1734498</name>
</gene>
<feature type="compositionally biased region" description="Basic residues" evidence="1">
    <location>
        <begin position="197"/>
        <end position="206"/>
    </location>
</feature>
<feature type="region of interest" description="Disordered" evidence="1">
    <location>
        <begin position="194"/>
        <end position="216"/>
    </location>
</feature>
<feature type="compositionally biased region" description="Basic and acidic residues" evidence="1">
    <location>
        <begin position="58"/>
        <end position="67"/>
    </location>
</feature>
<comment type="caution">
    <text evidence="2">The sequence shown here is derived from an EMBL/GenBank/DDBJ whole genome shotgun (WGS) entry which is preliminary data.</text>
</comment>
<evidence type="ECO:0000313" key="3">
    <source>
        <dbReference type="Proteomes" id="UP000298030"/>
    </source>
</evidence>
<feature type="region of interest" description="Disordered" evidence="1">
    <location>
        <begin position="51"/>
        <end position="80"/>
    </location>
</feature>
<feature type="non-terminal residue" evidence="2">
    <location>
        <position position="1"/>
    </location>
</feature>
<evidence type="ECO:0000313" key="2">
    <source>
        <dbReference type="EMBL" id="TEB29701.1"/>
    </source>
</evidence>
<evidence type="ECO:0000256" key="1">
    <source>
        <dbReference type="SAM" id="MobiDB-lite"/>
    </source>
</evidence>
<feature type="compositionally biased region" description="Low complexity" evidence="1">
    <location>
        <begin position="68"/>
        <end position="78"/>
    </location>
</feature>
<protein>
    <submittedName>
        <fullName evidence="2">Uncharacterized protein</fullName>
    </submittedName>
</protein>
<dbReference type="AlphaFoldDB" id="A0A4Y7T6U7"/>
<dbReference type="EMBL" id="QPFP01000026">
    <property type="protein sequence ID" value="TEB29701.1"/>
    <property type="molecule type" value="Genomic_DNA"/>
</dbReference>
<name>A0A4Y7T6U7_COPMI</name>
<dbReference type="Proteomes" id="UP000298030">
    <property type="component" value="Unassembled WGS sequence"/>
</dbReference>
<keyword evidence="3" id="KW-1185">Reference proteome</keyword>
<accession>A0A4Y7T6U7</accession>
<sequence length="216" mass="24350">ERLRRLFLPNAGIYAFWWRLRFFRSGRHEWACLIQLRSDLFVGTSSQEARSAGNKCQPADRRREPRPSKSLSSNGSKSYPQVSNVLLHGIDPGSVGRHVRSQSQTGYPKVIFADYTTRHSQLPANSLATLQIPYHSSYNDPSTSACRNARLDPIFKFATKNSKAASYRSSYFLHGAFLIEASVTYLPGSSYGPQRFKTQRSSKGRGRSIPLREQGC</sequence>
<proteinExistence type="predicted"/>